<dbReference type="Proteomes" id="UP000195569">
    <property type="component" value="Unassembled WGS sequence"/>
</dbReference>
<keyword evidence="2" id="KW-1185">Reference proteome</keyword>
<comment type="caution">
    <text evidence="1">The sequence shown here is derived from an EMBL/GenBank/DDBJ whole genome shotgun (WGS) entry which is preliminary data.</text>
</comment>
<protein>
    <recommendedName>
        <fullName evidence="3">DUF1488 domain-containing protein</fullName>
    </recommendedName>
</protein>
<dbReference type="OrthoDB" id="8926381at2"/>
<dbReference type="RefSeq" id="WP_087737212.1">
    <property type="nucleotide sequence ID" value="NZ_CYGY02000052.1"/>
</dbReference>
<accession>A0A1N7SGR0</accession>
<reference evidence="1" key="1">
    <citation type="submission" date="2016-12" db="EMBL/GenBank/DDBJ databases">
        <authorList>
            <person name="Moulin L."/>
        </authorList>
    </citation>
    <scope>NUCLEOTIDE SEQUENCE [LARGE SCALE GENOMIC DNA]</scope>
    <source>
        <strain evidence="1">STM 7183</strain>
    </source>
</reference>
<evidence type="ECO:0008006" key="3">
    <source>
        <dbReference type="Google" id="ProtNLM"/>
    </source>
</evidence>
<dbReference type="InterPro" id="IPR036692">
    <property type="entry name" value="Shew3726-like_sf"/>
</dbReference>
<name>A0A1N7SGR0_9BURK</name>
<gene>
    <name evidence="1" type="ORF">BN2476_520031</name>
</gene>
<dbReference type="EMBL" id="CYGY02000052">
    <property type="protein sequence ID" value="SIT46612.1"/>
    <property type="molecule type" value="Genomic_DNA"/>
</dbReference>
<organism evidence="1 2">
    <name type="scientific">Paraburkholderia piptadeniae</name>
    <dbReference type="NCBI Taxonomy" id="1701573"/>
    <lineage>
        <taxon>Bacteria</taxon>
        <taxon>Pseudomonadati</taxon>
        <taxon>Pseudomonadota</taxon>
        <taxon>Betaproteobacteria</taxon>
        <taxon>Burkholderiales</taxon>
        <taxon>Burkholderiaceae</taxon>
        <taxon>Paraburkholderia</taxon>
    </lineage>
</organism>
<evidence type="ECO:0000313" key="1">
    <source>
        <dbReference type="EMBL" id="SIT46612.1"/>
    </source>
</evidence>
<dbReference type="AlphaFoldDB" id="A0A1N7SGR0"/>
<dbReference type="SUPFAM" id="SSF160272">
    <property type="entry name" value="Shew3726-like"/>
    <property type="match status" value="1"/>
</dbReference>
<sequence length="86" mass="9258">MNILFPPIDTVRFDEGPICFDALVDGVPVNCILTTRALNAAAPVGHVISRREAFVLGQPAIKEVVARRITESRVSPVVITQAAFDA</sequence>
<proteinExistence type="predicted"/>
<evidence type="ECO:0000313" key="2">
    <source>
        <dbReference type="Proteomes" id="UP000195569"/>
    </source>
</evidence>